<organism evidence="1 2">
    <name type="scientific">Rhipicephalus microplus</name>
    <name type="common">Cattle tick</name>
    <name type="synonym">Boophilus microplus</name>
    <dbReference type="NCBI Taxonomy" id="6941"/>
    <lineage>
        <taxon>Eukaryota</taxon>
        <taxon>Metazoa</taxon>
        <taxon>Ecdysozoa</taxon>
        <taxon>Arthropoda</taxon>
        <taxon>Chelicerata</taxon>
        <taxon>Arachnida</taxon>
        <taxon>Acari</taxon>
        <taxon>Parasitiformes</taxon>
        <taxon>Ixodida</taxon>
        <taxon>Ixodoidea</taxon>
        <taxon>Ixodidae</taxon>
        <taxon>Rhipicephalinae</taxon>
        <taxon>Rhipicephalus</taxon>
        <taxon>Boophilus</taxon>
    </lineage>
</organism>
<evidence type="ECO:0000313" key="2">
    <source>
        <dbReference type="Proteomes" id="UP000821866"/>
    </source>
</evidence>
<evidence type="ECO:0000313" key="1">
    <source>
        <dbReference type="EMBL" id="KAH8036134.1"/>
    </source>
</evidence>
<comment type="caution">
    <text evidence="1">The sequence shown here is derived from an EMBL/GenBank/DDBJ whole genome shotgun (WGS) entry which is preliminary data.</text>
</comment>
<dbReference type="AlphaFoldDB" id="A0A9J6EP25"/>
<gene>
    <name evidence="1" type="ORF">HPB51_017945</name>
</gene>
<dbReference type="EMBL" id="JABSTU010000003">
    <property type="protein sequence ID" value="KAH8036134.1"/>
    <property type="molecule type" value="Genomic_DNA"/>
</dbReference>
<name>A0A9J6EP25_RHIMP</name>
<proteinExistence type="predicted"/>
<protein>
    <submittedName>
        <fullName evidence="1">Uncharacterized protein</fullName>
    </submittedName>
</protein>
<reference evidence="1" key="2">
    <citation type="submission" date="2021-09" db="EMBL/GenBank/DDBJ databases">
        <authorList>
            <person name="Jia N."/>
            <person name="Wang J."/>
            <person name="Shi W."/>
            <person name="Du L."/>
            <person name="Sun Y."/>
            <person name="Zhan W."/>
            <person name="Jiang J."/>
            <person name="Wang Q."/>
            <person name="Zhang B."/>
            <person name="Ji P."/>
            <person name="Sakyi L.B."/>
            <person name="Cui X."/>
            <person name="Yuan T."/>
            <person name="Jiang B."/>
            <person name="Yang W."/>
            <person name="Lam T.T.-Y."/>
            <person name="Chang Q."/>
            <person name="Ding S."/>
            <person name="Wang X."/>
            <person name="Zhu J."/>
            <person name="Ruan X."/>
            <person name="Zhao L."/>
            <person name="Wei J."/>
            <person name="Que T."/>
            <person name="Du C."/>
            <person name="Cheng J."/>
            <person name="Dai P."/>
            <person name="Han X."/>
            <person name="Huang E."/>
            <person name="Gao Y."/>
            <person name="Liu J."/>
            <person name="Shao H."/>
            <person name="Ye R."/>
            <person name="Li L."/>
            <person name="Wei W."/>
            <person name="Wang X."/>
            <person name="Wang C."/>
            <person name="Huo Q."/>
            <person name="Li W."/>
            <person name="Guo W."/>
            <person name="Chen H."/>
            <person name="Chen S."/>
            <person name="Zhou L."/>
            <person name="Zhou L."/>
            <person name="Ni X."/>
            <person name="Tian J."/>
            <person name="Zhou Y."/>
            <person name="Sheng Y."/>
            <person name="Liu T."/>
            <person name="Pan Y."/>
            <person name="Xia L."/>
            <person name="Li J."/>
            <person name="Zhao F."/>
            <person name="Cao W."/>
        </authorList>
    </citation>
    <scope>NUCLEOTIDE SEQUENCE</scope>
    <source>
        <strain evidence="1">Rmic-2018</strain>
        <tissue evidence="1">Larvae</tissue>
    </source>
</reference>
<sequence>MGRPAGPRSGRQLGTLGTFIFRCGAPLVTQVRASHCRHPLDVVDGIVVAAATQRFARVPLLLPAFGRRRRRRNFRPVHQVRAELVKAPIDAGVFTNVRPPSISGERAALFRSVASAIGDRRCHTRSLAACRGGNGHVGSREEPIERRRGLFFLKLHHRTLMNDRPLPVLADSDGEQIDGLASCFAKARSARGTRRHAE</sequence>
<accession>A0A9J6EP25</accession>
<reference evidence="1" key="1">
    <citation type="journal article" date="2020" name="Cell">
        <title>Large-Scale Comparative Analyses of Tick Genomes Elucidate Their Genetic Diversity and Vector Capacities.</title>
        <authorList>
            <consortium name="Tick Genome and Microbiome Consortium (TIGMIC)"/>
            <person name="Jia N."/>
            <person name="Wang J."/>
            <person name="Shi W."/>
            <person name="Du L."/>
            <person name="Sun Y."/>
            <person name="Zhan W."/>
            <person name="Jiang J.F."/>
            <person name="Wang Q."/>
            <person name="Zhang B."/>
            <person name="Ji P."/>
            <person name="Bell-Sakyi L."/>
            <person name="Cui X.M."/>
            <person name="Yuan T.T."/>
            <person name="Jiang B.G."/>
            <person name="Yang W.F."/>
            <person name="Lam T.T."/>
            <person name="Chang Q.C."/>
            <person name="Ding S.J."/>
            <person name="Wang X.J."/>
            <person name="Zhu J.G."/>
            <person name="Ruan X.D."/>
            <person name="Zhao L."/>
            <person name="Wei J.T."/>
            <person name="Ye R.Z."/>
            <person name="Que T.C."/>
            <person name="Du C.H."/>
            <person name="Zhou Y.H."/>
            <person name="Cheng J.X."/>
            <person name="Dai P.F."/>
            <person name="Guo W.B."/>
            <person name="Han X.H."/>
            <person name="Huang E.J."/>
            <person name="Li L.F."/>
            <person name="Wei W."/>
            <person name="Gao Y.C."/>
            <person name="Liu J.Z."/>
            <person name="Shao H.Z."/>
            <person name="Wang X."/>
            <person name="Wang C.C."/>
            <person name="Yang T.C."/>
            <person name="Huo Q.B."/>
            <person name="Li W."/>
            <person name="Chen H.Y."/>
            <person name="Chen S.E."/>
            <person name="Zhou L.G."/>
            <person name="Ni X.B."/>
            <person name="Tian J.H."/>
            <person name="Sheng Y."/>
            <person name="Liu T."/>
            <person name="Pan Y.S."/>
            <person name="Xia L.Y."/>
            <person name="Li J."/>
            <person name="Zhao F."/>
            <person name="Cao W.C."/>
        </authorList>
    </citation>
    <scope>NUCLEOTIDE SEQUENCE</scope>
    <source>
        <strain evidence="1">Rmic-2018</strain>
    </source>
</reference>
<keyword evidence="2" id="KW-1185">Reference proteome</keyword>
<dbReference type="Proteomes" id="UP000821866">
    <property type="component" value="Chromosome 11"/>
</dbReference>